<accession>A0A8S1SG22</accession>
<reference evidence="4" key="1">
    <citation type="submission" date="2021-01" db="EMBL/GenBank/DDBJ databases">
        <authorList>
            <consortium name="Genoscope - CEA"/>
            <person name="William W."/>
        </authorList>
    </citation>
    <scope>NUCLEOTIDE SEQUENCE</scope>
</reference>
<dbReference type="EMBL" id="CAJJDP010000009">
    <property type="protein sequence ID" value="CAD8139213.1"/>
    <property type="molecule type" value="Genomic_DNA"/>
</dbReference>
<evidence type="ECO:0000259" key="3">
    <source>
        <dbReference type="PROSITE" id="PS50110"/>
    </source>
</evidence>
<dbReference type="CDD" id="cd17546">
    <property type="entry name" value="REC_hyHK_CKI1_RcsC-like"/>
    <property type="match status" value="1"/>
</dbReference>
<proteinExistence type="predicted"/>
<evidence type="ECO:0000256" key="2">
    <source>
        <dbReference type="PROSITE-ProRule" id="PRU00169"/>
    </source>
</evidence>
<sequence length="209" mass="23934">MPIIKQPSNDSYSGIPTNNNQSIKKYNLRVNSSNLLSSNRLLPFNVECEKSYQRKSTTQSNQIIEQTNSWLDQTSKQPPVLIVDDNEFNIIVLQYILEQLYLTCDSAISGLVALKKCKERALSQYKLIFLDIEMPEMDGLETAMKLLQFDSSLMIIACTGNRQTQEQLESFKQVGMFGAIEKPVTKANLKELLLNINVQRNEPQFTHYF</sequence>
<dbReference type="SMART" id="SM00448">
    <property type="entry name" value="REC"/>
    <property type="match status" value="1"/>
</dbReference>
<evidence type="ECO:0000313" key="5">
    <source>
        <dbReference type="Proteomes" id="UP000683925"/>
    </source>
</evidence>
<evidence type="ECO:0000313" key="4">
    <source>
        <dbReference type="EMBL" id="CAD8139213.1"/>
    </source>
</evidence>
<dbReference type="InterPro" id="IPR001789">
    <property type="entry name" value="Sig_transdc_resp-reg_receiver"/>
</dbReference>
<dbReference type="Proteomes" id="UP000683925">
    <property type="component" value="Unassembled WGS sequence"/>
</dbReference>
<keyword evidence="5" id="KW-1185">Reference proteome</keyword>
<evidence type="ECO:0000256" key="1">
    <source>
        <dbReference type="ARBA" id="ARBA00022553"/>
    </source>
</evidence>
<feature type="domain" description="Response regulatory" evidence="3">
    <location>
        <begin position="79"/>
        <end position="197"/>
    </location>
</feature>
<dbReference type="GO" id="GO:0000160">
    <property type="term" value="P:phosphorelay signal transduction system"/>
    <property type="evidence" value="ECO:0007669"/>
    <property type="project" value="InterPro"/>
</dbReference>
<keyword evidence="1 2" id="KW-0597">Phosphoprotein</keyword>
<dbReference type="PROSITE" id="PS50110">
    <property type="entry name" value="RESPONSE_REGULATORY"/>
    <property type="match status" value="1"/>
</dbReference>
<dbReference type="PANTHER" id="PTHR43719">
    <property type="entry name" value="TWO-COMPONENT HISTIDINE KINASE"/>
    <property type="match status" value="1"/>
</dbReference>
<dbReference type="AlphaFoldDB" id="A0A8S1SG22"/>
<dbReference type="InterPro" id="IPR050956">
    <property type="entry name" value="2C_system_His_kinase"/>
</dbReference>
<organism evidence="4 5">
    <name type="scientific">Paramecium octaurelia</name>
    <dbReference type="NCBI Taxonomy" id="43137"/>
    <lineage>
        <taxon>Eukaryota</taxon>
        <taxon>Sar</taxon>
        <taxon>Alveolata</taxon>
        <taxon>Ciliophora</taxon>
        <taxon>Intramacronucleata</taxon>
        <taxon>Oligohymenophorea</taxon>
        <taxon>Peniculida</taxon>
        <taxon>Parameciidae</taxon>
        <taxon>Paramecium</taxon>
    </lineage>
</organism>
<dbReference type="PANTHER" id="PTHR43719:SF28">
    <property type="entry name" value="PEROXIDE STRESS-ACTIVATED HISTIDINE KINASE MAK1-RELATED"/>
    <property type="match status" value="1"/>
</dbReference>
<gene>
    <name evidence="4" type="ORF">POCTA_138.1.T0100296</name>
</gene>
<comment type="caution">
    <text evidence="4">The sequence shown here is derived from an EMBL/GenBank/DDBJ whole genome shotgun (WGS) entry which is preliminary data.</text>
</comment>
<feature type="modified residue" description="4-aspartylphosphate" evidence="2">
    <location>
        <position position="131"/>
    </location>
</feature>
<name>A0A8S1SG22_PAROT</name>
<dbReference type="OrthoDB" id="60033at2759"/>
<protein>
    <recommendedName>
        <fullName evidence="3">Response regulatory domain-containing protein</fullName>
    </recommendedName>
</protein>
<dbReference type="Pfam" id="PF00072">
    <property type="entry name" value="Response_reg"/>
    <property type="match status" value="1"/>
</dbReference>